<dbReference type="SMART" id="SM00487">
    <property type="entry name" value="DEXDc"/>
    <property type="match status" value="1"/>
</dbReference>
<dbReference type="Pfam" id="PF00176">
    <property type="entry name" value="SNF2-rel_dom"/>
    <property type="match status" value="1"/>
</dbReference>
<dbReference type="InterPro" id="IPR027417">
    <property type="entry name" value="P-loop_NTPase"/>
</dbReference>
<name>C5FQ19_ARTOC</name>
<reference evidence="8" key="1">
    <citation type="journal article" date="2012" name="MBio">
        <title>Comparative genome analysis of Trichophyton rubrum and related dermatophytes reveals candidate genes involved in infection.</title>
        <authorList>
            <person name="Martinez D.A."/>
            <person name="Oliver B.G."/>
            <person name="Graeser Y."/>
            <person name="Goldberg J.M."/>
            <person name="Li W."/>
            <person name="Martinez-Rossi N.M."/>
            <person name="Monod M."/>
            <person name="Shelest E."/>
            <person name="Barton R.C."/>
            <person name="Birch E."/>
            <person name="Brakhage A.A."/>
            <person name="Chen Z."/>
            <person name="Gurr S.J."/>
            <person name="Heiman D."/>
            <person name="Heitman J."/>
            <person name="Kosti I."/>
            <person name="Rossi A."/>
            <person name="Saif S."/>
            <person name="Samalova M."/>
            <person name="Saunders C.W."/>
            <person name="Shea T."/>
            <person name="Summerbell R.C."/>
            <person name="Xu J."/>
            <person name="Young S."/>
            <person name="Zeng Q."/>
            <person name="Birren B.W."/>
            <person name="Cuomo C.A."/>
            <person name="White T.C."/>
        </authorList>
    </citation>
    <scope>NUCLEOTIDE SEQUENCE [LARGE SCALE GENOMIC DNA]</scope>
    <source>
        <strain evidence="8">ATCC MYA-4605 / CBS 113480</strain>
    </source>
</reference>
<feature type="region of interest" description="Disordered" evidence="4">
    <location>
        <begin position="1"/>
        <end position="42"/>
    </location>
</feature>
<feature type="compositionally biased region" description="Basic and acidic residues" evidence="4">
    <location>
        <begin position="225"/>
        <end position="236"/>
    </location>
</feature>
<feature type="compositionally biased region" description="Basic and acidic residues" evidence="4">
    <location>
        <begin position="928"/>
        <end position="937"/>
    </location>
</feature>
<organism evidence="7 8">
    <name type="scientific">Arthroderma otae (strain ATCC MYA-4605 / CBS 113480)</name>
    <name type="common">Microsporum canis</name>
    <dbReference type="NCBI Taxonomy" id="554155"/>
    <lineage>
        <taxon>Eukaryota</taxon>
        <taxon>Fungi</taxon>
        <taxon>Dikarya</taxon>
        <taxon>Ascomycota</taxon>
        <taxon>Pezizomycotina</taxon>
        <taxon>Eurotiomycetes</taxon>
        <taxon>Eurotiomycetidae</taxon>
        <taxon>Onygenales</taxon>
        <taxon>Arthrodermataceae</taxon>
        <taxon>Microsporum</taxon>
    </lineage>
</organism>
<evidence type="ECO:0000256" key="3">
    <source>
        <dbReference type="ARBA" id="ARBA00022840"/>
    </source>
</evidence>
<evidence type="ECO:0000313" key="8">
    <source>
        <dbReference type="Proteomes" id="UP000002035"/>
    </source>
</evidence>
<dbReference type="GO" id="GO:0016787">
    <property type="term" value="F:hydrolase activity"/>
    <property type="evidence" value="ECO:0007669"/>
    <property type="project" value="UniProtKB-KW"/>
</dbReference>
<evidence type="ECO:0000313" key="7">
    <source>
        <dbReference type="EMBL" id="EEQ31972.1"/>
    </source>
</evidence>
<sequence length="1233" mass="137932">MADTEPDGVRSAETSDGVQAALDEASQQDVQGTDESSRLRALDADIRDQDDLERDITRQADKILKEQANERDIRRLERTRHEKVKIESQVLRLHQRLSEPIGTSARVKYEADIKNAESRLTQLETDLKEIQQRIEERDREEDDTGVGHEEGSAARRLPSESRRDYLIRTGKITPFSRMGGVRGDDMATTLQGALFEAEDERDEEIALEEAGGQPVASHRHLMKPGFDDGHFEEATRPSKRRKVTGGSSLALSSPARSDEEYVDPDAEADETEEESVDEEEQNSDESTVRARKKKGKGRGKGKSTGVIEDFKGVDDGDERVYQSRLRDWVHRRSEARDRAKLEALHLSGEDRNPQPGDDAQSSGGQQEEWHLPHPTTPDTVLDGGYQLPGDIYPYLFDYQKTGVKWLWELYQQQVGGIIGDEMGLGKTIQVIAFLAGLHYSKKLKGPIIVVCPPTVMKQWVNEFHDWWPPFRVSILHTSGIGMVNLKSESQAEDRYTSGAWGDRNSTSQRGGKAARRILKRVLEDGHVLVTTYAGLQTYSSLLIPVDWGIAVLDEGHKIRNPDTSITIHCKELRTSHRLILSGTPMQNNLTELWSLFDFVFPMRLGTLVNFRNQFEFPIRTGGYANASNLQVQTAAKCAETLKDAISPYLLQRFKMDVAADLPKKSEQVLFCKLTKVQRAAYEAFLASGEMSSILRGRREALYGIDMLRKICNHPDLTQHKTLSLKTDYNYGSGAKSGKMQVVKSLLELWRDTGHKTLLFAQHRIMLDILERFIRGFDRFNYRRMDGNTPIKVRQTMVDEFNNDPSLHVFLLTTKVGGLGVNLTGADRVIIYDPDWNPSTDVQARERAWRLGQKREVTIYRLMTAGTIEEKIYHRQIFKQFLTNKILRDPKQRQTFQMSDMQDLFTLGNDGPTETSQMFKDADVVYEDDAAKSKDARPTSHQQQQRRRRQAENKPVKEEDRRISQVTGVAGLEEYQGEASSPGTPQQEKEGEEPKSKAEKPNTDARLIESIFSRSGVLSALEHDQIIHGKRTVKADPKIIETEAKRVAAEAAKELLKAEEVARTVPVGTPTWTGQFGTAGRPGQDVAPSGTSSIYSGGGSTVRRAMGGPSSANLLANLANRSARGGRVGTPSASTSASTSASASASASASRSGTPRTGTPTGKDFMVMIRDYIITHGGSVYTQMLVDHFNRFCDSPRATAEFKEILRTIAFLDKSGTGTRARGKWVLKPEYAKK</sequence>
<protein>
    <submittedName>
        <fullName evidence="7">DNA repair and recombination protein RAD26</fullName>
    </submittedName>
</protein>
<dbReference type="eggNOG" id="KOG0387">
    <property type="taxonomic scope" value="Eukaryota"/>
</dbReference>
<dbReference type="GO" id="GO:0006283">
    <property type="term" value="P:transcription-coupled nucleotide-excision repair"/>
    <property type="evidence" value="ECO:0007669"/>
    <property type="project" value="TreeGrafter"/>
</dbReference>
<dbReference type="CDD" id="cd18793">
    <property type="entry name" value="SF2_C_SNF"/>
    <property type="match status" value="1"/>
</dbReference>
<dbReference type="InterPro" id="IPR049730">
    <property type="entry name" value="SNF2/RAD54-like_C"/>
</dbReference>
<feature type="compositionally biased region" description="Basic and acidic residues" evidence="4">
    <location>
        <begin position="949"/>
        <end position="962"/>
    </location>
</feature>
<dbReference type="CDD" id="cd18000">
    <property type="entry name" value="DEXHc_ERCC6"/>
    <property type="match status" value="1"/>
</dbReference>
<dbReference type="GO" id="GO:0005524">
    <property type="term" value="F:ATP binding"/>
    <property type="evidence" value="ECO:0007669"/>
    <property type="project" value="InterPro"/>
</dbReference>
<dbReference type="OMA" id="PTWTGQF"/>
<dbReference type="AlphaFoldDB" id="C5FQ19"/>
<dbReference type="FunFam" id="3.40.50.10810:FF:000039">
    <property type="entry name" value="DNA repair protein Rhp26/Rad26"/>
    <property type="match status" value="1"/>
</dbReference>
<feature type="compositionally biased region" description="Polar residues" evidence="4">
    <location>
        <begin position="25"/>
        <end position="34"/>
    </location>
</feature>
<dbReference type="PROSITE" id="PS51192">
    <property type="entry name" value="HELICASE_ATP_BIND_1"/>
    <property type="match status" value="1"/>
</dbReference>
<dbReference type="OrthoDB" id="413460at2759"/>
<evidence type="ECO:0000259" key="5">
    <source>
        <dbReference type="PROSITE" id="PS51192"/>
    </source>
</evidence>
<dbReference type="InterPro" id="IPR050496">
    <property type="entry name" value="SNF2_RAD54_helicase_repair"/>
</dbReference>
<dbReference type="InterPro" id="IPR000330">
    <property type="entry name" value="SNF2_N"/>
</dbReference>
<keyword evidence="2" id="KW-0378">Hydrolase</keyword>
<dbReference type="Pfam" id="PF00271">
    <property type="entry name" value="Helicase_C"/>
    <property type="match status" value="1"/>
</dbReference>
<proteinExistence type="predicted"/>
<dbReference type="STRING" id="554155.C5FQ19"/>
<feature type="region of interest" description="Disordered" evidence="4">
    <location>
        <begin position="134"/>
        <end position="162"/>
    </location>
</feature>
<dbReference type="GeneID" id="9226067"/>
<feature type="compositionally biased region" description="Acidic residues" evidence="4">
    <location>
        <begin position="260"/>
        <end position="283"/>
    </location>
</feature>
<accession>C5FQ19</accession>
<feature type="compositionally biased region" description="Basic residues" evidence="4">
    <location>
        <begin position="289"/>
        <end position="301"/>
    </location>
</feature>
<evidence type="ECO:0000256" key="4">
    <source>
        <dbReference type="SAM" id="MobiDB-lite"/>
    </source>
</evidence>
<keyword evidence="1" id="KW-0547">Nucleotide-binding</keyword>
<dbReference type="GO" id="GO:0008094">
    <property type="term" value="F:ATP-dependent activity, acting on DNA"/>
    <property type="evidence" value="ECO:0007669"/>
    <property type="project" value="TreeGrafter"/>
</dbReference>
<dbReference type="PANTHER" id="PTHR45629:SF7">
    <property type="entry name" value="DNA EXCISION REPAIR PROTEIN ERCC-6-RELATED"/>
    <property type="match status" value="1"/>
</dbReference>
<dbReference type="SUPFAM" id="SSF52540">
    <property type="entry name" value="P-loop containing nucleoside triphosphate hydrolases"/>
    <property type="match status" value="2"/>
</dbReference>
<dbReference type="Gene3D" id="3.40.50.300">
    <property type="entry name" value="P-loop containing nucleotide triphosphate hydrolases"/>
    <property type="match status" value="1"/>
</dbReference>
<feature type="compositionally biased region" description="Basic and acidic residues" evidence="4">
    <location>
        <begin position="145"/>
        <end position="162"/>
    </location>
</feature>
<dbReference type="EMBL" id="DS995704">
    <property type="protein sequence ID" value="EEQ31972.1"/>
    <property type="molecule type" value="Genomic_DNA"/>
</dbReference>
<feature type="compositionally biased region" description="Basic and acidic residues" evidence="4">
    <location>
        <begin position="986"/>
        <end position="1003"/>
    </location>
</feature>
<dbReference type="InterPro" id="IPR001650">
    <property type="entry name" value="Helicase_C-like"/>
</dbReference>
<evidence type="ECO:0000256" key="2">
    <source>
        <dbReference type="ARBA" id="ARBA00022801"/>
    </source>
</evidence>
<dbReference type="InterPro" id="IPR038718">
    <property type="entry name" value="SNF2-like_sf"/>
</dbReference>
<evidence type="ECO:0000256" key="1">
    <source>
        <dbReference type="ARBA" id="ARBA00022741"/>
    </source>
</evidence>
<feature type="compositionally biased region" description="Polar residues" evidence="4">
    <location>
        <begin position="245"/>
        <end position="255"/>
    </location>
</feature>
<feature type="region of interest" description="Disordered" evidence="4">
    <location>
        <begin position="209"/>
        <end position="310"/>
    </location>
</feature>
<evidence type="ECO:0000259" key="6">
    <source>
        <dbReference type="PROSITE" id="PS51194"/>
    </source>
</evidence>
<feature type="domain" description="Helicase C-terminal" evidence="6">
    <location>
        <begin position="740"/>
        <end position="901"/>
    </location>
</feature>
<dbReference type="Proteomes" id="UP000002035">
    <property type="component" value="Unassembled WGS sequence"/>
</dbReference>
<dbReference type="RefSeq" id="XP_002847054.1">
    <property type="nucleotide sequence ID" value="XM_002847008.1"/>
</dbReference>
<keyword evidence="3" id="KW-0067">ATP-binding</keyword>
<dbReference type="GO" id="GO:0005634">
    <property type="term" value="C:nucleus"/>
    <property type="evidence" value="ECO:0007669"/>
    <property type="project" value="TreeGrafter"/>
</dbReference>
<dbReference type="PANTHER" id="PTHR45629">
    <property type="entry name" value="SNF2/RAD54 FAMILY MEMBER"/>
    <property type="match status" value="1"/>
</dbReference>
<feature type="region of interest" description="Disordered" evidence="4">
    <location>
        <begin position="1122"/>
        <end position="1161"/>
    </location>
</feature>
<dbReference type="CDD" id="cd22254">
    <property type="entry name" value="CSB_WHD"/>
    <property type="match status" value="1"/>
</dbReference>
<keyword evidence="8" id="KW-1185">Reference proteome</keyword>
<dbReference type="Gene3D" id="3.40.50.10810">
    <property type="entry name" value="Tandem AAA-ATPase domain"/>
    <property type="match status" value="1"/>
</dbReference>
<feature type="region of interest" description="Disordered" evidence="4">
    <location>
        <begin position="345"/>
        <end position="379"/>
    </location>
</feature>
<dbReference type="SMART" id="SM00490">
    <property type="entry name" value="HELICc"/>
    <property type="match status" value="1"/>
</dbReference>
<feature type="region of interest" description="Disordered" evidence="4">
    <location>
        <begin position="928"/>
        <end position="1003"/>
    </location>
</feature>
<feature type="region of interest" description="Disordered" evidence="4">
    <location>
        <begin position="1071"/>
        <end position="1107"/>
    </location>
</feature>
<feature type="domain" description="Helicase ATP-binding" evidence="5">
    <location>
        <begin position="407"/>
        <end position="602"/>
    </location>
</feature>
<dbReference type="VEuPathDB" id="FungiDB:MCYG_04791"/>
<dbReference type="PROSITE" id="PS51194">
    <property type="entry name" value="HELICASE_CTER"/>
    <property type="match status" value="1"/>
</dbReference>
<dbReference type="InterPro" id="IPR014001">
    <property type="entry name" value="Helicase_ATP-bd"/>
</dbReference>
<dbReference type="HOGENOM" id="CLU_000315_7_0_1"/>
<gene>
    <name evidence="7" type="ORF">MCYG_04791</name>
</gene>